<dbReference type="Pfam" id="PF16178">
    <property type="entry name" value="Anoct_dimer"/>
    <property type="match status" value="1"/>
</dbReference>
<evidence type="ECO:0000313" key="13">
    <source>
        <dbReference type="Proteomes" id="UP000736164"/>
    </source>
</evidence>
<dbReference type="InterPro" id="IPR007632">
    <property type="entry name" value="Anoctamin"/>
</dbReference>
<comment type="subcellular location">
    <subcellularLocation>
        <location evidence="1">Cell membrane</location>
        <topology evidence="1">Multi-pass membrane protein</topology>
    </subcellularLocation>
    <subcellularLocation>
        <location evidence="8">Membrane</location>
        <topology evidence="8">Multi-pass membrane protein</topology>
    </subcellularLocation>
</comment>
<gene>
    <name evidence="12" type="primary">Ano7_1</name>
    <name evidence="12" type="ORF">GTO95_0002924</name>
</gene>
<evidence type="ECO:0000256" key="9">
    <source>
        <dbReference type="SAM" id="MobiDB-lite"/>
    </source>
</evidence>
<dbReference type="GO" id="GO:0005254">
    <property type="term" value="F:chloride channel activity"/>
    <property type="evidence" value="ECO:0007669"/>
    <property type="project" value="TreeGrafter"/>
</dbReference>
<dbReference type="InterPro" id="IPR032394">
    <property type="entry name" value="Anoct_dimer"/>
</dbReference>
<keyword evidence="4 8" id="KW-0812">Transmembrane</keyword>
<evidence type="ECO:0000256" key="6">
    <source>
        <dbReference type="ARBA" id="ARBA00023136"/>
    </source>
</evidence>
<feature type="non-terminal residue" evidence="12">
    <location>
        <position position="1237"/>
    </location>
</feature>
<dbReference type="Proteomes" id="UP000736164">
    <property type="component" value="Unassembled WGS sequence"/>
</dbReference>
<dbReference type="PANTHER" id="PTHR12308">
    <property type="entry name" value="ANOCTAMIN"/>
    <property type="match status" value="1"/>
</dbReference>
<protein>
    <recommendedName>
        <fullName evidence="8">Anoctamin</fullName>
    </recommendedName>
</protein>
<proteinExistence type="inferred from homology"/>
<keyword evidence="3" id="KW-1003">Cell membrane</keyword>
<evidence type="ECO:0000256" key="4">
    <source>
        <dbReference type="ARBA" id="ARBA00022692"/>
    </source>
</evidence>
<dbReference type="InterPro" id="IPR049452">
    <property type="entry name" value="Anoctamin_TM"/>
</dbReference>
<feature type="transmembrane region" description="Helical" evidence="8">
    <location>
        <begin position="478"/>
        <end position="505"/>
    </location>
</feature>
<feature type="compositionally biased region" description="Basic and acidic residues" evidence="9">
    <location>
        <begin position="101"/>
        <end position="114"/>
    </location>
</feature>
<comment type="similarity">
    <text evidence="2 8">Belongs to the anoctamin family.</text>
</comment>
<evidence type="ECO:0000256" key="2">
    <source>
        <dbReference type="ARBA" id="ARBA00009671"/>
    </source>
</evidence>
<sequence length="1237" mass="136556">MLRKKSSEVLVDLDSVTDLHGADSYGSIQNGGFVPARYLDDDDDDDPIYIHCERPRLQSPHPRGNYFKDGKTKIDFVLVWEVKTPCQRKRRARGRYQDLARAAPEREADREGRADRRRAQHQRWREKFVRNLQSSGLLLETEETVSERKTIHYLKLSAPWEVLVYYAEELCLRAPLQAQPNPDHNTSNRILKKLCVPNVMAETVPSKPVDYYTCAFRRSKMSRFLGSEDRDSYFSSTQRHRIVAEVLARTAYGKRRRAEVGIERLLSEGAYTAAFPLHECCSLRPSSCTYSSYSSSSFSCVICEWDRAVPQCCVWDRAVPGAVGSLSPGSVGFYTAWLLPAAAAGTLVFISGIVTMGTNMPAEEICSSRGRYLMCPLCDTCSTWNISDICSMAKLGYLFDHPGTVVFSVFMSLWAVTFLEYWKRKSATLAHHWDCTDFREVEERPRPEFAATAPKMEQNPVTGMKEPYFPEKDRISRILTGSMVIIIMLCVVMIFLVTVIMYRGIVSMMMYHTESAVLRTQAGNIANISGSMVNLALILLMGQLYTALAQQLTKWEMHRTQMQHEDAFTFKVFVFQFVNFYSSPFYVAFFKGRFVGYPGHYGTLFGMRNEDCGPGGCLIELAEQLFIIMVGKQIISNIQEFLIPVGLRVWGPSGSSSAPPTAQSDVGKVKSWLQKRELAAHRGTQIPQEPKRWEEDYELLQCEGLFEEYLEMVLQFGFITIFVAAFPLAPLFALLNNWVEIRLDAQKFVCEYRRPVAERAQSIGVWFHILEALSQLSVIVNAFLIAFTSDFLPRLLYQYRFDRDLHGYINFTLAEAPASYTRANHTGCRYKAFRDSDRSYTLFYWELLAVRLGFIIAFEHVVFFVLRVIDWVVPDVPESLELQVRRERYLAKQALADNQEVLMVSRGCVSSPGQSRPPQRRTAAAAAGLPSATAGALPPARALSRSVCVSLLPVSPCPCLSLPVPVCRSAPCLPLSLSVALLRVSPCPCLSLCSVSLPVCLSLSLSVALLPVSPCPCLSLPVPVCRSAPCLSLSVSPCPCLSLCSMSPPVPVCRSAPCLSLSVSPCPCLLLCSVSPPVPVCRSAPCLSLSLSVALLRVSPCPCLSLCSVSPPVPVCRSAPCLSLSVSPCPCLSLFSVSPPVPVCLPLSLSVCGSLAGGVCSAQCAVWALSGTGGGGPAPGCSCADALLQSPGRRWDSGWIPTLGSAGVQSANPAAGHRTRGLPRRHISNTNSGRAGK</sequence>
<evidence type="ECO:0000256" key="8">
    <source>
        <dbReference type="RuleBase" id="RU280814"/>
    </source>
</evidence>
<evidence type="ECO:0000256" key="7">
    <source>
        <dbReference type="ARBA" id="ARBA00023180"/>
    </source>
</evidence>
<dbReference type="Pfam" id="PF04547">
    <property type="entry name" value="Anoctamin"/>
    <property type="match status" value="1"/>
</dbReference>
<feature type="compositionally biased region" description="Polar residues" evidence="9">
    <location>
        <begin position="1228"/>
        <end position="1237"/>
    </location>
</feature>
<feature type="transmembrane region" description="Helical" evidence="8">
    <location>
        <begin position="568"/>
        <end position="589"/>
    </location>
</feature>
<feature type="compositionally biased region" description="Basic residues" evidence="9">
    <location>
        <begin position="1217"/>
        <end position="1227"/>
    </location>
</feature>
<feature type="domain" description="Anoctamin dimerisation" evidence="11">
    <location>
        <begin position="66"/>
        <end position="286"/>
    </location>
</feature>
<feature type="transmembrane region" description="Helical" evidence="8">
    <location>
        <begin position="331"/>
        <end position="354"/>
    </location>
</feature>
<evidence type="ECO:0000259" key="10">
    <source>
        <dbReference type="Pfam" id="PF04547"/>
    </source>
</evidence>
<evidence type="ECO:0000259" key="11">
    <source>
        <dbReference type="Pfam" id="PF16178"/>
    </source>
</evidence>
<evidence type="ECO:0000256" key="3">
    <source>
        <dbReference type="ARBA" id="ARBA00022475"/>
    </source>
</evidence>
<dbReference type="GO" id="GO:0005886">
    <property type="term" value="C:plasma membrane"/>
    <property type="evidence" value="ECO:0007669"/>
    <property type="project" value="UniProtKB-SubCell"/>
</dbReference>
<evidence type="ECO:0000256" key="1">
    <source>
        <dbReference type="ARBA" id="ARBA00004651"/>
    </source>
</evidence>
<dbReference type="EMBL" id="JAAWVO010057916">
    <property type="protein sequence ID" value="MBN3322034.1"/>
    <property type="molecule type" value="Genomic_DNA"/>
</dbReference>
<dbReference type="GO" id="GO:0046983">
    <property type="term" value="F:protein dimerization activity"/>
    <property type="evidence" value="ECO:0007669"/>
    <property type="project" value="InterPro"/>
</dbReference>
<accession>A0A8J7NYH0</accession>
<comment type="caution">
    <text evidence="8">Lacks conserved residue(s) required for the propagation of feature annotation.</text>
</comment>
<evidence type="ECO:0000313" key="12">
    <source>
        <dbReference type="EMBL" id="MBN3322034.1"/>
    </source>
</evidence>
<dbReference type="PANTHER" id="PTHR12308:SF15">
    <property type="entry name" value="ANOCTAMIN"/>
    <property type="match status" value="1"/>
</dbReference>
<keyword evidence="5 8" id="KW-1133">Transmembrane helix</keyword>
<evidence type="ECO:0000256" key="5">
    <source>
        <dbReference type="ARBA" id="ARBA00022989"/>
    </source>
</evidence>
<keyword evidence="13" id="KW-1185">Reference proteome</keyword>
<comment type="caution">
    <text evidence="12">The sequence shown here is derived from an EMBL/GenBank/DDBJ whole genome shotgun (WGS) entry which is preliminary data.</text>
</comment>
<organism evidence="12 13">
    <name type="scientific">Atractosteus spatula</name>
    <name type="common">Alligator gar</name>
    <name type="synonym">Lepisosteus spatula</name>
    <dbReference type="NCBI Taxonomy" id="7917"/>
    <lineage>
        <taxon>Eukaryota</taxon>
        <taxon>Metazoa</taxon>
        <taxon>Chordata</taxon>
        <taxon>Craniata</taxon>
        <taxon>Vertebrata</taxon>
        <taxon>Euteleostomi</taxon>
        <taxon>Actinopterygii</taxon>
        <taxon>Neopterygii</taxon>
        <taxon>Holostei</taxon>
        <taxon>Semionotiformes</taxon>
        <taxon>Lepisosteidae</taxon>
        <taxon>Atractosteus</taxon>
    </lineage>
</organism>
<feature type="transmembrane region" description="Helical" evidence="8">
    <location>
        <begin position="525"/>
        <end position="548"/>
    </location>
</feature>
<dbReference type="AlphaFoldDB" id="A0A8J7NYH0"/>
<reference evidence="12" key="1">
    <citation type="journal article" date="2021" name="Cell">
        <title>Tracing the genetic footprints of vertebrate landing in non-teleost ray-finned fishes.</title>
        <authorList>
            <person name="Bi X."/>
            <person name="Wang K."/>
            <person name="Yang L."/>
            <person name="Pan H."/>
            <person name="Jiang H."/>
            <person name="Wei Q."/>
            <person name="Fang M."/>
            <person name="Yu H."/>
            <person name="Zhu C."/>
            <person name="Cai Y."/>
            <person name="He Y."/>
            <person name="Gan X."/>
            <person name="Zeng H."/>
            <person name="Yu D."/>
            <person name="Zhu Y."/>
            <person name="Jiang H."/>
            <person name="Qiu Q."/>
            <person name="Yang H."/>
            <person name="Zhang Y.E."/>
            <person name="Wang W."/>
            <person name="Zhu M."/>
            <person name="He S."/>
            <person name="Zhang G."/>
        </authorList>
    </citation>
    <scope>NUCLEOTIDE SEQUENCE</scope>
    <source>
        <strain evidence="12">Allg_001</strain>
    </source>
</reference>
<feature type="transmembrane region" description="Helical" evidence="8">
    <location>
        <begin position="713"/>
        <end position="735"/>
    </location>
</feature>
<feature type="transmembrane region" description="Helical" evidence="8">
    <location>
        <begin position="763"/>
        <end position="787"/>
    </location>
</feature>
<name>A0A8J7NYH0_ATRSP</name>
<keyword evidence="7" id="KW-0325">Glycoprotein</keyword>
<feature type="domain" description="Anoctamin transmembrane" evidence="10">
    <location>
        <begin position="332"/>
        <end position="887"/>
    </location>
</feature>
<feature type="region of interest" description="Disordered" evidence="9">
    <location>
        <begin position="101"/>
        <end position="120"/>
    </location>
</feature>
<feature type="non-terminal residue" evidence="12">
    <location>
        <position position="1"/>
    </location>
</feature>
<keyword evidence="6 8" id="KW-0472">Membrane</keyword>
<feature type="region of interest" description="Disordered" evidence="9">
    <location>
        <begin position="1204"/>
        <end position="1237"/>
    </location>
</feature>